<dbReference type="PANTHER" id="PTHR45879:SF3">
    <property type="entry name" value="CYCLIC AMP RESPONSE ELEMENT-BINDING PROTEIN B"/>
    <property type="match status" value="1"/>
</dbReference>
<evidence type="ECO:0000259" key="8">
    <source>
        <dbReference type="PROSITE" id="PS50217"/>
    </source>
</evidence>
<evidence type="ECO:0000313" key="10">
    <source>
        <dbReference type="Proteomes" id="UP000046395"/>
    </source>
</evidence>
<dbReference type="Proteomes" id="UP000046395">
    <property type="component" value="Unassembled WGS sequence"/>
</dbReference>
<organism evidence="10 11">
    <name type="scientific">Trichuris muris</name>
    <name type="common">Mouse whipworm</name>
    <dbReference type="NCBI Taxonomy" id="70415"/>
    <lineage>
        <taxon>Eukaryota</taxon>
        <taxon>Metazoa</taxon>
        <taxon>Ecdysozoa</taxon>
        <taxon>Nematoda</taxon>
        <taxon>Enoplea</taxon>
        <taxon>Dorylaimia</taxon>
        <taxon>Trichinellida</taxon>
        <taxon>Trichuridae</taxon>
        <taxon>Trichuris</taxon>
    </lineage>
</organism>
<reference evidence="10" key="2">
    <citation type="submission" date="2014-03" db="EMBL/GenBank/DDBJ databases">
        <title>The whipworm genome and dual-species transcriptomics of an intimate host-pathogen interaction.</title>
        <authorList>
            <person name="Foth B.J."/>
            <person name="Tsai I.J."/>
            <person name="Reid A.J."/>
            <person name="Bancroft A.J."/>
            <person name="Nichol S."/>
            <person name="Tracey A."/>
            <person name="Holroyd N."/>
            <person name="Cotton J.A."/>
            <person name="Stanley E.J."/>
            <person name="Zarowiecki M."/>
            <person name="Liu J.Z."/>
            <person name="Huckvale T."/>
            <person name="Cooper P.J."/>
            <person name="Grencis R.K."/>
            <person name="Berriman M."/>
        </authorList>
    </citation>
    <scope>NUCLEOTIDE SEQUENCE [LARGE SCALE GENOMIC DNA]</scope>
    <source>
        <strain evidence="10">Edinburgh</strain>
    </source>
</reference>
<dbReference type="SUPFAM" id="SSF57959">
    <property type="entry name" value="Leucine zipper domain"/>
    <property type="match status" value="1"/>
</dbReference>
<keyword evidence="4" id="KW-0804">Transcription</keyword>
<dbReference type="WBParaSite" id="TMUE_2000010703.1">
    <property type="protein sequence ID" value="TMUE_2000010703.1"/>
    <property type="gene ID" value="WBGene00294169"/>
</dbReference>
<feature type="compositionally biased region" description="Low complexity" evidence="7">
    <location>
        <begin position="222"/>
        <end position="237"/>
    </location>
</feature>
<dbReference type="WBParaSite" id="TMUE_0000000788.1">
    <property type="protein sequence ID" value="TMUE_0000000788.1"/>
    <property type="gene ID" value="WBGene00296712"/>
</dbReference>
<feature type="coiled-coil region" evidence="6">
    <location>
        <begin position="268"/>
        <end position="295"/>
    </location>
</feature>
<dbReference type="Pfam" id="PF00170">
    <property type="entry name" value="bZIP_1"/>
    <property type="match status" value="1"/>
</dbReference>
<dbReference type="PROSITE" id="PS50953">
    <property type="entry name" value="KID"/>
    <property type="match status" value="1"/>
</dbReference>
<accession>A0A5S6Q0P0</accession>
<evidence type="ECO:0000256" key="2">
    <source>
        <dbReference type="ARBA" id="ARBA00023015"/>
    </source>
</evidence>
<protein>
    <submittedName>
        <fullName evidence="11 12">BZIP domain-containing protein</fullName>
    </submittedName>
</protein>
<dbReference type="InterPro" id="IPR001630">
    <property type="entry name" value="Leuzip_CREB"/>
</dbReference>
<keyword evidence="5" id="KW-0539">Nucleus</keyword>
<evidence type="ECO:0000256" key="1">
    <source>
        <dbReference type="ARBA" id="ARBA00004123"/>
    </source>
</evidence>
<keyword evidence="10" id="KW-1185">Reference proteome</keyword>
<dbReference type="InterPro" id="IPR046347">
    <property type="entry name" value="bZIP_sf"/>
</dbReference>
<evidence type="ECO:0000313" key="12">
    <source>
        <dbReference type="WBParaSite" id="TMUE_2000010703.1"/>
    </source>
</evidence>
<keyword evidence="3" id="KW-0238">DNA-binding</keyword>
<feature type="domain" description="KID" evidence="9">
    <location>
        <begin position="56"/>
        <end position="115"/>
    </location>
</feature>
<name>A0A5S6Q0P0_TRIMR</name>
<dbReference type="GO" id="GO:0005634">
    <property type="term" value="C:nucleus"/>
    <property type="evidence" value="ECO:0007669"/>
    <property type="project" value="UniProtKB-SubCell"/>
</dbReference>
<feature type="domain" description="BZIP" evidence="8">
    <location>
        <begin position="243"/>
        <end position="294"/>
    </location>
</feature>
<dbReference type="GO" id="GO:0005667">
    <property type="term" value="C:transcription regulator complex"/>
    <property type="evidence" value="ECO:0007669"/>
    <property type="project" value="TreeGrafter"/>
</dbReference>
<dbReference type="Gene3D" id="1.20.5.170">
    <property type="match status" value="1"/>
</dbReference>
<sequence length="301" mass="32100">MAADEGSSLDRPFGLGPPNSFVTPSSDMTSSAPTISLLQIPVVQPTTFIDFAGNCSFDPAPKVRSLQDEPISEEEAKRRRELLARRPSYRKILNDLSGYDLDIKPKVDPGPTGSSTGDHSCVTCSVAGSAHSTVIPSSSIPDDINDPTRTLMSHGATPSILHYAHTADGNGQLLLPMGGELLGLKPVAGSPLSMAAARVTGAASLVSQGLLPAFPSTDVNCSSSPSKSSASSTPSASGPEEAARKRELRLLKNREAAKECRRKKKEYVRCLENRVAVLETQNKQLIEELKNLKELYCQKAD</sequence>
<dbReference type="CDD" id="cd14690">
    <property type="entry name" value="bZIP_CREB1"/>
    <property type="match status" value="1"/>
</dbReference>
<keyword evidence="6" id="KW-0175">Coiled coil</keyword>
<keyword evidence="2" id="KW-0805">Transcription regulation</keyword>
<evidence type="ECO:0000313" key="11">
    <source>
        <dbReference type="WBParaSite" id="TMUE_0000000788.1"/>
    </source>
</evidence>
<evidence type="ECO:0000256" key="6">
    <source>
        <dbReference type="SAM" id="Coils"/>
    </source>
</evidence>
<dbReference type="SMART" id="SM00338">
    <property type="entry name" value="BRLZ"/>
    <property type="match status" value="1"/>
</dbReference>
<proteinExistence type="predicted"/>
<evidence type="ECO:0000256" key="7">
    <source>
        <dbReference type="SAM" id="MobiDB-lite"/>
    </source>
</evidence>
<dbReference type="PROSITE" id="PS00036">
    <property type="entry name" value="BZIP_BASIC"/>
    <property type="match status" value="1"/>
</dbReference>
<feature type="region of interest" description="Disordered" evidence="7">
    <location>
        <begin position="1"/>
        <end position="28"/>
    </location>
</feature>
<evidence type="ECO:0000259" key="9">
    <source>
        <dbReference type="PROSITE" id="PS50953"/>
    </source>
</evidence>
<feature type="region of interest" description="Disordered" evidence="7">
    <location>
        <begin position="221"/>
        <end position="244"/>
    </location>
</feature>
<dbReference type="InterPro" id="IPR003102">
    <property type="entry name" value="CREB1-like_pKID"/>
</dbReference>
<evidence type="ECO:0000256" key="3">
    <source>
        <dbReference type="ARBA" id="ARBA00023125"/>
    </source>
</evidence>
<comment type="subcellular location">
    <subcellularLocation>
        <location evidence="1">Nucleus</location>
    </subcellularLocation>
</comment>
<evidence type="ECO:0000256" key="4">
    <source>
        <dbReference type="ARBA" id="ARBA00023163"/>
    </source>
</evidence>
<reference evidence="11 12" key="3">
    <citation type="submission" date="2019-12" db="UniProtKB">
        <authorList>
            <consortium name="WormBaseParasite"/>
        </authorList>
    </citation>
    <scope>IDENTIFICATION</scope>
</reference>
<dbReference type="GO" id="GO:0000978">
    <property type="term" value="F:RNA polymerase II cis-regulatory region sequence-specific DNA binding"/>
    <property type="evidence" value="ECO:0007669"/>
    <property type="project" value="TreeGrafter"/>
</dbReference>
<dbReference type="PROSITE" id="PS50217">
    <property type="entry name" value="BZIP"/>
    <property type="match status" value="1"/>
</dbReference>
<reference evidence="10" key="1">
    <citation type="submission" date="2013-11" db="EMBL/GenBank/DDBJ databases">
        <authorList>
            <person name="Aslett M."/>
        </authorList>
    </citation>
    <scope>NUCLEOTIDE SEQUENCE [LARGE SCALE GENOMIC DNA]</scope>
    <source>
        <strain evidence="10">Edinburgh</strain>
    </source>
</reference>
<dbReference type="PANTHER" id="PTHR45879">
    <property type="entry name" value="CYCLIC AMP RESPONSE ELEMENT-BINDING PROTEIN B"/>
    <property type="match status" value="1"/>
</dbReference>
<dbReference type="InterPro" id="IPR004827">
    <property type="entry name" value="bZIP"/>
</dbReference>
<dbReference type="STRING" id="70415.A0A5S6Q0P0"/>
<dbReference type="PRINTS" id="PR00041">
    <property type="entry name" value="LEUZIPPRCREB"/>
</dbReference>
<dbReference type="Pfam" id="PF02173">
    <property type="entry name" value="pKID"/>
    <property type="match status" value="1"/>
</dbReference>
<dbReference type="AlphaFoldDB" id="A0A5S6Q0P0"/>
<dbReference type="GO" id="GO:0000981">
    <property type="term" value="F:DNA-binding transcription factor activity, RNA polymerase II-specific"/>
    <property type="evidence" value="ECO:0007669"/>
    <property type="project" value="TreeGrafter"/>
</dbReference>
<dbReference type="FunFam" id="1.20.5.170:FF:000003">
    <property type="entry name" value="cAMP-responsive element modulator isoform X2"/>
    <property type="match status" value="1"/>
</dbReference>
<evidence type="ECO:0000256" key="5">
    <source>
        <dbReference type="ARBA" id="ARBA00023242"/>
    </source>
</evidence>